<organism evidence="2 3">
    <name type="scientific">Natronoarchaeum mannanilyticum</name>
    <dbReference type="NCBI Taxonomy" id="926360"/>
    <lineage>
        <taxon>Archaea</taxon>
        <taxon>Methanobacteriati</taxon>
        <taxon>Methanobacteriota</taxon>
        <taxon>Stenosarchaea group</taxon>
        <taxon>Halobacteria</taxon>
        <taxon>Halobacteriales</taxon>
        <taxon>Natronoarchaeaceae</taxon>
    </lineage>
</organism>
<reference evidence="2 3" key="1">
    <citation type="journal article" date="2019" name="Int. J. Syst. Evol. Microbiol.">
        <title>The Global Catalogue of Microorganisms (GCM) 10K type strain sequencing project: providing services to taxonomists for standard genome sequencing and annotation.</title>
        <authorList>
            <consortium name="The Broad Institute Genomics Platform"/>
            <consortium name="The Broad Institute Genome Sequencing Center for Infectious Disease"/>
            <person name="Wu L."/>
            <person name="Ma J."/>
        </authorList>
    </citation>
    <scope>NUCLEOTIDE SEQUENCE [LARGE SCALE GENOMIC DNA]</scope>
    <source>
        <strain evidence="2 3">JCM 16328</strain>
    </source>
</reference>
<evidence type="ECO:0000256" key="1">
    <source>
        <dbReference type="SAM" id="Phobius"/>
    </source>
</evidence>
<accession>A0AAV3T8X8</accession>
<keyword evidence="1" id="KW-0812">Transmembrane</keyword>
<dbReference type="EMBL" id="BAAADV010000001">
    <property type="protein sequence ID" value="GAA0668537.1"/>
    <property type="molecule type" value="Genomic_DNA"/>
</dbReference>
<sequence length="83" mass="8816">MATTSGLSHGFSAFGTLIVGTLLSKFIWDIVPPLGELSLLTIELIRSTTGAELPANEQFAGTLVVMVGLSFAWGIIYHVGRHS</sequence>
<dbReference type="AlphaFoldDB" id="A0AAV3T8X8"/>
<keyword evidence="1" id="KW-1133">Transmembrane helix</keyword>
<evidence type="ECO:0000313" key="2">
    <source>
        <dbReference type="EMBL" id="GAA0668537.1"/>
    </source>
</evidence>
<gene>
    <name evidence="2" type="ORF">GCM10009020_12940</name>
</gene>
<comment type="caution">
    <text evidence="2">The sequence shown here is derived from an EMBL/GenBank/DDBJ whole genome shotgun (WGS) entry which is preliminary data.</text>
</comment>
<protein>
    <submittedName>
        <fullName evidence="2">Uncharacterized protein</fullName>
    </submittedName>
</protein>
<feature type="transmembrane region" description="Helical" evidence="1">
    <location>
        <begin position="59"/>
        <end position="80"/>
    </location>
</feature>
<keyword evidence="1" id="KW-0472">Membrane</keyword>
<proteinExistence type="predicted"/>
<keyword evidence="3" id="KW-1185">Reference proteome</keyword>
<evidence type="ECO:0000313" key="3">
    <source>
        <dbReference type="Proteomes" id="UP001500420"/>
    </source>
</evidence>
<name>A0AAV3T8X8_9EURY</name>
<feature type="transmembrane region" description="Helical" evidence="1">
    <location>
        <begin position="7"/>
        <end position="28"/>
    </location>
</feature>
<dbReference type="Proteomes" id="UP001500420">
    <property type="component" value="Unassembled WGS sequence"/>
</dbReference>
<dbReference type="RefSeq" id="WP_343773107.1">
    <property type="nucleotide sequence ID" value="NZ_BAAADV010000001.1"/>
</dbReference>